<sequence>MRTARWMMVGWMTRETFGGVDDDAWTRARGGGRRTTRGMIARATEGEDGGWGEDGARATRRARAKTWALVGGAATVMTLAIGAVYLADADKMMYGIDSVESYAASYDGEGFDFDFDRAGGGAISGAGAAGAVVWAVGLFYASPISVIMLFLGRTDSERPSDWVLRKVTGVRALEDAEAAQRAGVAAWFFLSGCLATVVGDKLLGDSSWGISAGIGFLCIAAVSELGRPRRVDEATLRRMESQFTDFCAFADERLSRSGRVHQSEISKAFRTAYPEYKSENVLPESEFRTLVANYAVWAERSPRGYYKNLSLRPLAPRASVRDLGL</sequence>
<organism evidence="2 3">
    <name type="scientific">Ostreococcus tauri</name>
    <name type="common">Marine green alga</name>
    <dbReference type="NCBI Taxonomy" id="70448"/>
    <lineage>
        <taxon>Eukaryota</taxon>
        <taxon>Viridiplantae</taxon>
        <taxon>Chlorophyta</taxon>
        <taxon>Mamiellophyceae</taxon>
        <taxon>Mamiellales</taxon>
        <taxon>Bathycoccaceae</taxon>
        <taxon>Ostreococcus</taxon>
    </lineage>
</organism>
<dbReference type="InParanoid" id="A0A096P7F6"/>
<reference evidence="2 3" key="2">
    <citation type="journal article" date="2014" name="BMC Genomics">
        <title>An improved genome of the model marine alga Ostreococcus tauri unfolds by assessing Illumina de novo assemblies.</title>
        <authorList>
            <person name="Blanc-Mathieu R."/>
            <person name="Verhelst B."/>
            <person name="Derelle E."/>
            <person name="Rombauts S."/>
            <person name="Bouget F.Y."/>
            <person name="Carre I."/>
            <person name="Chateau A."/>
            <person name="Eyre-Walker A."/>
            <person name="Grimsley N."/>
            <person name="Moreau H."/>
            <person name="Piegu B."/>
            <person name="Rivals E."/>
            <person name="Schackwitz W."/>
            <person name="Van de Peer Y."/>
            <person name="Piganeau G."/>
        </authorList>
    </citation>
    <scope>NUCLEOTIDE SEQUENCE [LARGE SCALE GENOMIC DNA]</scope>
    <source>
        <strain evidence="3">OTTH 0595 / CCAP 157/2 / RCC745</strain>
    </source>
</reference>
<keyword evidence="3" id="KW-1185">Reference proteome</keyword>
<dbReference type="GeneID" id="9832838"/>
<evidence type="ECO:0000256" key="1">
    <source>
        <dbReference type="SAM" id="Phobius"/>
    </source>
</evidence>
<keyword evidence="1" id="KW-0472">Membrane</keyword>
<accession>A0A096P7F6</accession>
<evidence type="ECO:0000313" key="2">
    <source>
        <dbReference type="EMBL" id="CEF96968.1"/>
    </source>
</evidence>
<dbReference type="RefSeq" id="XP_003077949.2">
    <property type="nucleotide sequence ID" value="XM_003077901.2"/>
</dbReference>
<feature type="transmembrane region" description="Helical" evidence="1">
    <location>
        <begin position="67"/>
        <end position="87"/>
    </location>
</feature>
<comment type="caution">
    <text evidence="2">The sequence shown here is derived from an EMBL/GenBank/DDBJ whole genome shotgun (WGS) entry which is preliminary data.</text>
</comment>
<proteinExistence type="predicted"/>
<keyword evidence="1" id="KW-1133">Transmembrane helix</keyword>
<evidence type="ECO:0000313" key="3">
    <source>
        <dbReference type="Proteomes" id="UP000009170"/>
    </source>
</evidence>
<protein>
    <submittedName>
        <fullName evidence="2">Unnamed product</fullName>
    </submittedName>
</protein>
<keyword evidence="1" id="KW-0812">Transmembrane</keyword>
<reference evidence="3" key="1">
    <citation type="journal article" date="2006" name="Proc. Natl. Acad. Sci. U.S.A.">
        <title>Genome analysis of the smallest free-living eukaryote Ostreococcus tauri unveils many unique features.</title>
        <authorList>
            <person name="Derelle E."/>
            <person name="Ferraz C."/>
            <person name="Rombauts S."/>
            <person name="Rouze P."/>
            <person name="Worden A.Z."/>
            <person name="Robbens S."/>
            <person name="Partensky F."/>
            <person name="Degroeve S."/>
            <person name="Echeynie S."/>
            <person name="Cooke R."/>
            <person name="Saeys Y."/>
            <person name="Wuyts J."/>
            <person name="Jabbari K."/>
            <person name="Bowler C."/>
            <person name="Panaud O."/>
            <person name="Piegu B."/>
            <person name="Ball S.G."/>
            <person name="Ral J.-P."/>
            <person name="Bouget F.-Y."/>
            <person name="Piganeau G."/>
            <person name="De Baets B."/>
            <person name="Picard A."/>
            <person name="Delseny M."/>
            <person name="Demaille J."/>
            <person name="Van de Peer Y."/>
            <person name="Moreau H."/>
        </authorList>
    </citation>
    <scope>NUCLEOTIDE SEQUENCE [LARGE SCALE GENOMIC DNA]</scope>
    <source>
        <strain evidence="3">OTTH 0595 / CCAP 157/2 / RCC745</strain>
    </source>
</reference>
<dbReference type="KEGG" id="ota:OT_ostta03g00390"/>
<dbReference type="Proteomes" id="UP000009170">
    <property type="component" value="Unassembled WGS sequence"/>
</dbReference>
<gene>
    <name evidence="2" type="ORF">OT_ostta03g00390</name>
</gene>
<dbReference type="EMBL" id="CAID01000003">
    <property type="protein sequence ID" value="CEF96968.1"/>
    <property type="molecule type" value="Genomic_DNA"/>
</dbReference>
<name>A0A096P7F6_OSTTA</name>
<feature type="transmembrane region" description="Helical" evidence="1">
    <location>
        <begin position="131"/>
        <end position="151"/>
    </location>
</feature>
<dbReference type="OrthoDB" id="5357at2759"/>
<dbReference type="AlphaFoldDB" id="A0A096P7F6"/>